<dbReference type="Proteomes" id="UP001157938">
    <property type="component" value="Unassembled WGS sequence"/>
</dbReference>
<accession>A0AAV0UGF1</accession>
<reference evidence="2 4" key="1">
    <citation type="submission" date="2021-11" db="EMBL/GenBank/DDBJ databases">
        <authorList>
            <person name="Islam A."/>
            <person name="Islam S."/>
            <person name="Flora M.S."/>
            <person name="Rahman M."/>
            <person name="Ziaur R.M."/>
            <person name="Epstein J.H."/>
            <person name="Hassan M."/>
            <person name="Klassen M."/>
            <person name="Woodard K."/>
            <person name="Webb A."/>
            <person name="Webby R.J."/>
            <person name="El Zowalaty M.E."/>
        </authorList>
    </citation>
    <scope>NUCLEOTIDE SEQUENCE [LARGE SCALE GENOMIC DNA]</scope>
    <source>
        <strain evidence="2">Pf1</strain>
    </source>
</reference>
<reference evidence="3" key="2">
    <citation type="submission" date="2022-12" db="EMBL/GenBank/DDBJ databases">
        <authorList>
            <person name="Webb A."/>
        </authorList>
    </citation>
    <scope>NUCLEOTIDE SEQUENCE</scope>
    <source>
        <strain evidence="3">Pf2</strain>
    </source>
</reference>
<dbReference type="Proteomes" id="UP001159659">
    <property type="component" value="Unassembled WGS sequence"/>
</dbReference>
<name>A0AAV0UGF1_9STRA</name>
<dbReference type="AlphaFoldDB" id="A0AAV0UGF1"/>
<evidence type="ECO:0000313" key="3">
    <source>
        <dbReference type="EMBL" id="CAI5735233.1"/>
    </source>
</evidence>
<evidence type="ECO:0000313" key="4">
    <source>
        <dbReference type="Proteomes" id="UP001157938"/>
    </source>
</evidence>
<feature type="region of interest" description="Disordered" evidence="1">
    <location>
        <begin position="36"/>
        <end position="83"/>
    </location>
</feature>
<evidence type="ECO:0000256" key="1">
    <source>
        <dbReference type="SAM" id="MobiDB-lite"/>
    </source>
</evidence>
<gene>
    <name evidence="2" type="ORF">PFR001_LOCUS6757</name>
    <name evidence="3" type="ORF">PFR002_LOCUS7718</name>
</gene>
<protein>
    <recommendedName>
        <fullName evidence="6">Pentacotripeptide-repeat region of PRORP domain-containing protein</fullName>
    </recommendedName>
</protein>
<evidence type="ECO:0000313" key="5">
    <source>
        <dbReference type="Proteomes" id="UP001159659"/>
    </source>
</evidence>
<sequence length="715" mass="81944">MLRLRRARILPPLTASRQSQRLIWSPASGFMAWLGFGDTKRPTSSTNPTKQPSVQPKTPRKRWASKREHVLRPQPSADASFPTVQKSLSLKRKKNAVHALGRLSQKIKNVSSSKQLLDAWKIISQCRPFVVQEDEPFQVQLASVENVQDNDSWLLQIVPANVFAKLSAKLFTRIMFVGSTQVGPFDTDVVVANETVMVGYFVKAFHRMKEHELVVTFFEAYDRDRGVWLQEHQLHAEATVPDDGLSDGDKEEEAKPDYIEKQVLIKRVTRLPRTVYSCYLRSLAALRQSKKIVRFFEDNEHQLERICVTVPNLHLILHACYNEKNGALARRAIDTILKCSPAAVIPLGCYELAIRANLCDRKRDEQGLLSAIHLAQALLNDGGFILKPDIWSRLVKASLVWDRPDLALDVFKTYPRHCIPEYQSNFRQVLRTASRLAGSTALEMMHFCWVSYDADYPDRKMLLDERKAYKDTIYLNNPEVKALSLGDAVLPPNIPVVNKEAETDMLNTMMWDLLKHCHDVPSTVQVLDLMESTCSKGGGVALRKAVVSMFEYDMNEKKMSPRAAVESSLNFWKEHSTVLHGQGFLVHVLLEECIKHQLDDECEFLVNYLLDVGVGRVPVNSVVKMMEANELRGRFEANARIGDKLLYKLFRSNRGKLRDDFYERYLMSYLRLEQFDKVGQQYAYFNLEQRFPYNKVIRTIVQDAAAQEDKFESNK</sequence>
<evidence type="ECO:0000313" key="2">
    <source>
        <dbReference type="EMBL" id="CAH0491496.1"/>
    </source>
</evidence>
<feature type="compositionally biased region" description="Polar residues" evidence="1">
    <location>
        <begin position="42"/>
        <end position="56"/>
    </location>
</feature>
<organism evidence="3 5">
    <name type="scientific">Peronospora farinosa</name>
    <dbReference type="NCBI Taxonomy" id="134698"/>
    <lineage>
        <taxon>Eukaryota</taxon>
        <taxon>Sar</taxon>
        <taxon>Stramenopiles</taxon>
        <taxon>Oomycota</taxon>
        <taxon>Peronosporomycetes</taxon>
        <taxon>Peronosporales</taxon>
        <taxon>Peronosporaceae</taxon>
        <taxon>Peronospora</taxon>
    </lineage>
</organism>
<dbReference type="EMBL" id="CANTFK010000966">
    <property type="protein sequence ID" value="CAI5735233.1"/>
    <property type="molecule type" value="Genomic_DNA"/>
</dbReference>
<evidence type="ECO:0008006" key="6">
    <source>
        <dbReference type="Google" id="ProtNLM"/>
    </source>
</evidence>
<comment type="caution">
    <text evidence="3">The sequence shown here is derived from an EMBL/GenBank/DDBJ whole genome shotgun (WGS) entry which is preliminary data.</text>
</comment>
<proteinExistence type="predicted"/>
<dbReference type="EMBL" id="CAKLBC010001348">
    <property type="protein sequence ID" value="CAH0491496.1"/>
    <property type="molecule type" value="Genomic_DNA"/>
</dbReference>
<keyword evidence="4" id="KW-1185">Reference proteome</keyword>